<evidence type="ECO:0000313" key="2">
    <source>
        <dbReference type="Proteomes" id="UP001231189"/>
    </source>
</evidence>
<name>A0AAD8VX25_LOLMU</name>
<organism evidence="1 2">
    <name type="scientific">Lolium multiflorum</name>
    <name type="common">Italian ryegrass</name>
    <name type="synonym">Lolium perenne subsp. multiflorum</name>
    <dbReference type="NCBI Taxonomy" id="4521"/>
    <lineage>
        <taxon>Eukaryota</taxon>
        <taxon>Viridiplantae</taxon>
        <taxon>Streptophyta</taxon>
        <taxon>Embryophyta</taxon>
        <taxon>Tracheophyta</taxon>
        <taxon>Spermatophyta</taxon>
        <taxon>Magnoliopsida</taxon>
        <taxon>Liliopsida</taxon>
        <taxon>Poales</taxon>
        <taxon>Poaceae</taxon>
        <taxon>BOP clade</taxon>
        <taxon>Pooideae</taxon>
        <taxon>Poodae</taxon>
        <taxon>Poeae</taxon>
        <taxon>Poeae Chloroplast Group 2 (Poeae type)</taxon>
        <taxon>Loliodinae</taxon>
        <taxon>Loliinae</taxon>
        <taxon>Lolium</taxon>
    </lineage>
</organism>
<proteinExistence type="predicted"/>
<reference evidence="1" key="1">
    <citation type="submission" date="2023-07" db="EMBL/GenBank/DDBJ databases">
        <title>A chromosome-level genome assembly of Lolium multiflorum.</title>
        <authorList>
            <person name="Chen Y."/>
            <person name="Copetti D."/>
            <person name="Kolliker R."/>
            <person name="Studer B."/>
        </authorList>
    </citation>
    <scope>NUCLEOTIDE SEQUENCE</scope>
    <source>
        <strain evidence="1">02402/16</strain>
        <tissue evidence="1">Leaf</tissue>
    </source>
</reference>
<keyword evidence="2" id="KW-1185">Reference proteome</keyword>
<dbReference type="Proteomes" id="UP001231189">
    <property type="component" value="Unassembled WGS sequence"/>
</dbReference>
<protein>
    <submittedName>
        <fullName evidence="1">Uncharacterized protein</fullName>
    </submittedName>
</protein>
<comment type="caution">
    <text evidence="1">The sequence shown here is derived from an EMBL/GenBank/DDBJ whole genome shotgun (WGS) entry which is preliminary data.</text>
</comment>
<accession>A0AAD8VX25</accession>
<sequence length="197" mass="20313">MIEALSSDLKTGLSSVENRLASSLTSVETRLESTQASVDATANSIHTLNEWKSGIDTQVSDLSSSVQALRKQVDRMVVGVGLGALGTPPTTAPGAATPPAAPATTSAGTALQVIDSGQLGHDVLPDTRGQTAGAVAFPLSTPVTGDSPVVDAEVFEDALADTHEVLMSISKQALNGFRQAASEITKGREEASKDWWA</sequence>
<dbReference type="EMBL" id="JAUUTY010000006">
    <property type="protein sequence ID" value="KAK1621096.1"/>
    <property type="molecule type" value="Genomic_DNA"/>
</dbReference>
<dbReference type="AlphaFoldDB" id="A0AAD8VX25"/>
<gene>
    <name evidence="1" type="ORF">QYE76_026613</name>
</gene>
<evidence type="ECO:0000313" key="1">
    <source>
        <dbReference type="EMBL" id="KAK1621096.1"/>
    </source>
</evidence>